<accession>A0A7J7MEB4</accession>
<evidence type="ECO:0000256" key="1">
    <source>
        <dbReference type="SAM" id="MobiDB-lite"/>
    </source>
</evidence>
<name>A0A7J7MEB4_9MAGN</name>
<protein>
    <submittedName>
        <fullName evidence="2">Uncharacterized protein</fullName>
    </submittedName>
</protein>
<evidence type="ECO:0000313" key="3">
    <source>
        <dbReference type="Proteomes" id="UP000541444"/>
    </source>
</evidence>
<dbReference type="AlphaFoldDB" id="A0A7J7MEB4"/>
<gene>
    <name evidence="2" type="ORF">GIB67_034862</name>
</gene>
<dbReference type="Proteomes" id="UP000541444">
    <property type="component" value="Unassembled WGS sequence"/>
</dbReference>
<organism evidence="2 3">
    <name type="scientific">Kingdonia uniflora</name>
    <dbReference type="NCBI Taxonomy" id="39325"/>
    <lineage>
        <taxon>Eukaryota</taxon>
        <taxon>Viridiplantae</taxon>
        <taxon>Streptophyta</taxon>
        <taxon>Embryophyta</taxon>
        <taxon>Tracheophyta</taxon>
        <taxon>Spermatophyta</taxon>
        <taxon>Magnoliopsida</taxon>
        <taxon>Ranunculales</taxon>
        <taxon>Circaeasteraceae</taxon>
        <taxon>Kingdonia</taxon>
    </lineage>
</organism>
<comment type="caution">
    <text evidence="2">The sequence shown here is derived from an EMBL/GenBank/DDBJ whole genome shotgun (WGS) entry which is preliminary data.</text>
</comment>
<proteinExistence type="predicted"/>
<keyword evidence="3" id="KW-1185">Reference proteome</keyword>
<dbReference type="EMBL" id="JACGCM010001586">
    <property type="protein sequence ID" value="KAF6153140.1"/>
    <property type="molecule type" value="Genomic_DNA"/>
</dbReference>
<reference evidence="2 3" key="1">
    <citation type="journal article" date="2020" name="IScience">
        <title>Genome Sequencing of the Endangered Kingdonia uniflora (Circaeasteraceae, Ranunculales) Reveals Potential Mechanisms of Evolutionary Specialization.</title>
        <authorList>
            <person name="Sun Y."/>
            <person name="Deng T."/>
            <person name="Zhang A."/>
            <person name="Moore M.J."/>
            <person name="Landis J.B."/>
            <person name="Lin N."/>
            <person name="Zhang H."/>
            <person name="Zhang X."/>
            <person name="Huang J."/>
            <person name="Zhang X."/>
            <person name="Sun H."/>
            <person name="Wang H."/>
        </authorList>
    </citation>
    <scope>NUCLEOTIDE SEQUENCE [LARGE SCALE GENOMIC DNA]</scope>
    <source>
        <strain evidence="2">TB1705</strain>
        <tissue evidence="2">Leaf</tissue>
    </source>
</reference>
<sequence>MDLEDVSEVTTSSKLVLKFPKKKIGKRSSASGTTVSEEVEGDAKKRRVNHGESTC</sequence>
<evidence type="ECO:0000313" key="2">
    <source>
        <dbReference type="EMBL" id="KAF6153140.1"/>
    </source>
</evidence>
<feature type="region of interest" description="Disordered" evidence="1">
    <location>
        <begin position="22"/>
        <end position="55"/>
    </location>
</feature>